<evidence type="ECO:0000313" key="18">
    <source>
        <dbReference type="Proteomes" id="UP000182569"/>
    </source>
</evidence>
<keyword evidence="18" id="KW-1185">Reference proteome</keyword>
<comment type="subcellular location">
    <subcellularLocation>
        <location evidence="2">Cell membrane</location>
        <topology evidence="2">Multi-pass membrane protein</topology>
    </subcellularLocation>
</comment>
<evidence type="ECO:0000256" key="4">
    <source>
        <dbReference type="ARBA" id="ARBA00022475"/>
    </source>
</evidence>
<dbReference type="CDD" id="cd06225">
    <property type="entry name" value="HAMP"/>
    <property type="match status" value="1"/>
</dbReference>
<sequence>MNIKKRLIFSNTVTVIVPFVITIVAAVLFIFISSTIFKKDVGYGNFKKFIFIKTQLADTSNIVRNQSSYNIEDIKYQQYLHQKLSTINGEIIILKNNTIIFTSKDVNKIDIEKCLVEANTKFKKKLVEIDATSYMVEVAPISFSDGNRGNVILLAPVFRYSSILEEFIIFIVAIFLISFIALNIYMSFLLSKRIIKPLSLLSIAVGEISKGDLNLEIIEVGDQEIKKLCADFEKMRIQLKDSIRLKMKYDENRTMLVSSISHDLKTPITSIKGYVNGILDGVANTPEKADRYLKTIYSKATQMDIMINDLLLYSKLDLSQLPFNFENTDIMDYFKYCIHESAPELEKSNIEICLENNLDGLKYVKIDRERLMRVILNIIDNSRKYMDKEQGKITIILRETNSSIIIEIRDNGSGIDENDVNKIFDRFYRADAARSEANGSGLGLAIAKQIVEGHGGTIWAVSHENEGTSILMSFGKVSNKGVL</sequence>
<dbReference type="GO" id="GO:0005524">
    <property type="term" value="F:ATP binding"/>
    <property type="evidence" value="ECO:0007669"/>
    <property type="project" value="UniProtKB-KW"/>
</dbReference>
<dbReference type="AlphaFoldDB" id="A0A1J0GNE1"/>
<dbReference type="Gene3D" id="3.30.565.10">
    <property type="entry name" value="Histidine kinase-like ATPase, C-terminal domain"/>
    <property type="match status" value="1"/>
</dbReference>
<keyword evidence="6" id="KW-0808">Transferase</keyword>
<comment type="catalytic activity">
    <reaction evidence="1">
        <text>ATP + protein L-histidine = ADP + protein N-phospho-L-histidine.</text>
        <dbReference type="EC" id="2.7.13.3"/>
    </reaction>
</comment>
<evidence type="ECO:0000256" key="7">
    <source>
        <dbReference type="ARBA" id="ARBA00022692"/>
    </source>
</evidence>
<dbReference type="PRINTS" id="PR00344">
    <property type="entry name" value="BCTRLSENSOR"/>
</dbReference>
<evidence type="ECO:0000256" key="10">
    <source>
        <dbReference type="ARBA" id="ARBA00022840"/>
    </source>
</evidence>
<feature type="domain" description="Histidine kinase" evidence="15">
    <location>
        <begin position="259"/>
        <end position="478"/>
    </location>
</feature>
<feature type="transmembrane region" description="Helical" evidence="14">
    <location>
        <begin position="167"/>
        <end position="190"/>
    </location>
</feature>
<evidence type="ECO:0000256" key="12">
    <source>
        <dbReference type="ARBA" id="ARBA00023012"/>
    </source>
</evidence>
<dbReference type="SMART" id="SM00387">
    <property type="entry name" value="HATPase_c"/>
    <property type="match status" value="1"/>
</dbReference>
<dbReference type="InterPro" id="IPR004358">
    <property type="entry name" value="Sig_transdc_His_kin-like_C"/>
</dbReference>
<evidence type="ECO:0000256" key="14">
    <source>
        <dbReference type="SAM" id="Phobius"/>
    </source>
</evidence>
<dbReference type="SUPFAM" id="SSF47384">
    <property type="entry name" value="Homodimeric domain of signal transducing histidine kinase"/>
    <property type="match status" value="1"/>
</dbReference>
<dbReference type="Pfam" id="PF00672">
    <property type="entry name" value="HAMP"/>
    <property type="match status" value="1"/>
</dbReference>
<evidence type="ECO:0000256" key="3">
    <source>
        <dbReference type="ARBA" id="ARBA00012438"/>
    </source>
</evidence>
<dbReference type="STRING" id="1552.A7L45_21585"/>
<dbReference type="Proteomes" id="UP000182569">
    <property type="component" value="Chromosome"/>
</dbReference>
<name>A0A1J0GNE1_9CLOT</name>
<dbReference type="EC" id="2.7.13.3" evidence="3"/>
<dbReference type="InterPro" id="IPR036890">
    <property type="entry name" value="HATPase_C_sf"/>
</dbReference>
<dbReference type="CDD" id="cd00082">
    <property type="entry name" value="HisKA"/>
    <property type="match status" value="1"/>
</dbReference>
<dbReference type="PROSITE" id="PS50885">
    <property type="entry name" value="HAMP"/>
    <property type="match status" value="1"/>
</dbReference>
<keyword evidence="9 17" id="KW-0418">Kinase</keyword>
<dbReference type="InterPro" id="IPR003594">
    <property type="entry name" value="HATPase_dom"/>
</dbReference>
<dbReference type="InterPro" id="IPR036097">
    <property type="entry name" value="HisK_dim/P_sf"/>
</dbReference>
<keyword evidence="11 14" id="KW-1133">Transmembrane helix</keyword>
<keyword evidence="8" id="KW-0547">Nucleotide-binding</keyword>
<evidence type="ECO:0000259" key="16">
    <source>
        <dbReference type="PROSITE" id="PS50885"/>
    </source>
</evidence>
<evidence type="ECO:0000256" key="8">
    <source>
        <dbReference type="ARBA" id="ARBA00022741"/>
    </source>
</evidence>
<dbReference type="Pfam" id="PF02518">
    <property type="entry name" value="HATPase_c"/>
    <property type="match status" value="1"/>
</dbReference>
<dbReference type="PANTHER" id="PTHR45528:SF1">
    <property type="entry name" value="SENSOR HISTIDINE KINASE CPXA"/>
    <property type="match status" value="1"/>
</dbReference>
<dbReference type="SMART" id="SM00388">
    <property type="entry name" value="HisKA"/>
    <property type="match status" value="1"/>
</dbReference>
<dbReference type="InterPro" id="IPR050398">
    <property type="entry name" value="HssS/ArlS-like"/>
</dbReference>
<keyword evidence="4" id="KW-1003">Cell membrane</keyword>
<dbReference type="FunFam" id="3.30.565.10:FF:000006">
    <property type="entry name" value="Sensor histidine kinase WalK"/>
    <property type="match status" value="1"/>
</dbReference>
<evidence type="ECO:0000256" key="13">
    <source>
        <dbReference type="ARBA" id="ARBA00023136"/>
    </source>
</evidence>
<organism evidence="17 18">
    <name type="scientific">Clostridium estertheticum subsp. estertheticum</name>
    <dbReference type="NCBI Taxonomy" id="1552"/>
    <lineage>
        <taxon>Bacteria</taxon>
        <taxon>Bacillati</taxon>
        <taxon>Bacillota</taxon>
        <taxon>Clostridia</taxon>
        <taxon>Eubacteriales</taxon>
        <taxon>Clostridiaceae</taxon>
        <taxon>Clostridium</taxon>
    </lineage>
</organism>
<dbReference type="InterPro" id="IPR003660">
    <property type="entry name" value="HAMP_dom"/>
</dbReference>
<evidence type="ECO:0000256" key="5">
    <source>
        <dbReference type="ARBA" id="ARBA00022553"/>
    </source>
</evidence>
<feature type="transmembrane region" description="Helical" evidence="14">
    <location>
        <begin position="12"/>
        <end position="37"/>
    </location>
</feature>
<dbReference type="EMBL" id="CP015756">
    <property type="protein sequence ID" value="APC42448.1"/>
    <property type="molecule type" value="Genomic_DNA"/>
</dbReference>
<dbReference type="GO" id="GO:0000155">
    <property type="term" value="F:phosphorelay sensor kinase activity"/>
    <property type="evidence" value="ECO:0007669"/>
    <property type="project" value="InterPro"/>
</dbReference>
<keyword evidence="10" id="KW-0067">ATP-binding</keyword>
<evidence type="ECO:0000259" key="15">
    <source>
        <dbReference type="PROSITE" id="PS50109"/>
    </source>
</evidence>
<evidence type="ECO:0000256" key="2">
    <source>
        <dbReference type="ARBA" id="ARBA00004651"/>
    </source>
</evidence>
<evidence type="ECO:0000256" key="1">
    <source>
        <dbReference type="ARBA" id="ARBA00000085"/>
    </source>
</evidence>
<protein>
    <recommendedName>
        <fullName evidence="3">histidine kinase</fullName>
        <ecNumber evidence="3">2.7.13.3</ecNumber>
    </recommendedName>
</protein>
<evidence type="ECO:0000256" key="6">
    <source>
        <dbReference type="ARBA" id="ARBA00022679"/>
    </source>
</evidence>
<keyword evidence="13 14" id="KW-0472">Membrane</keyword>
<dbReference type="SUPFAM" id="SSF158472">
    <property type="entry name" value="HAMP domain-like"/>
    <property type="match status" value="1"/>
</dbReference>
<dbReference type="Gene3D" id="6.10.340.10">
    <property type="match status" value="1"/>
</dbReference>
<evidence type="ECO:0000256" key="11">
    <source>
        <dbReference type="ARBA" id="ARBA00022989"/>
    </source>
</evidence>
<dbReference type="FunFam" id="1.10.287.130:FF:000001">
    <property type="entry name" value="Two-component sensor histidine kinase"/>
    <property type="match status" value="1"/>
</dbReference>
<accession>A0A1J0GNE1</accession>
<feature type="domain" description="HAMP" evidence="16">
    <location>
        <begin position="192"/>
        <end position="244"/>
    </location>
</feature>
<keyword evidence="12" id="KW-0902">Two-component regulatory system</keyword>
<dbReference type="InterPro" id="IPR003661">
    <property type="entry name" value="HisK_dim/P_dom"/>
</dbReference>
<dbReference type="SUPFAM" id="SSF55874">
    <property type="entry name" value="ATPase domain of HSP90 chaperone/DNA topoisomerase II/histidine kinase"/>
    <property type="match status" value="1"/>
</dbReference>
<dbReference type="CDD" id="cd00075">
    <property type="entry name" value="HATPase"/>
    <property type="match status" value="1"/>
</dbReference>
<keyword evidence="7 14" id="KW-0812">Transmembrane</keyword>
<dbReference type="GO" id="GO:0005886">
    <property type="term" value="C:plasma membrane"/>
    <property type="evidence" value="ECO:0007669"/>
    <property type="project" value="UniProtKB-SubCell"/>
</dbReference>
<evidence type="ECO:0000313" key="17">
    <source>
        <dbReference type="EMBL" id="APC42448.1"/>
    </source>
</evidence>
<evidence type="ECO:0000256" key="9">
    <source>
        <dbReference type="ARBA" id="ARBA00022777"/>
    </source>
</evidence>
<dbReference type="OrthoDB" id="335833at2"/>
<dbReference type="KEGG" id="ceu:A7L45_21585"/>
<dbReference type="PANTHER" id="PTHR45528">
    <property type="entry name" value="SENSOR HISTIDINE KINASE CPXA"/>
    <property type="match status" value="1"/>
</dbReference>
<dbReference type="SMART" id="SM00304">
    <property type="entry name" value="HAMP"/>
    <property type="match status" value="1"/>
</dbReference>
<dbReference type="RefSeq" id="WP_071614735.1">
    <property type="nucleotide sequence ID" value="NZ_CP015756.1"/>
</dbReference>
<dbReference type="InterPro" id="IPR005467">
    <property type="entry name" value="His_kinase_dom"/>
</dbReference>
<dbReference type="Gene3D" id="1.10.287.130">
    <property type="match status" value="1"/>
</dbReference>
<dbReference type="Pfam" id="PF00512">
    <property type="entry name" value="HisKA"/>
    <property type="match status" value="1"/>
</dbReference>
<dbReference type="PROSITE" id="PS50109">
    <property type="entry name" value="HIS_KIN"/>
    <property type="match status" value="1"/>
</dbReference>
<reference evidence="18" key="1">
    <citation type="journal article" date="2016" name="Front. Microbiol.">
        <title>Complete Genome Sequence of Clostridium estertheticum DSM 8809, a Microbe Identified in Spoiled Vacuum Packed Beef.</title>
        <authorList>
            <person name="Yu Z."/>
            <person name="Gunn L."/>
            <person name="Brennan E."/>
            <person name="Reid R."/>
            <person name="Wall P.G."/>
            <person name="Gaora O.P."/>
            <person name="Hurley D."/>
            <person name="Bolton D."/>
            <person name="Fanning S."/>
        </authorList>
    </citation>
    <scope>NUCLEOTIDE SEQUENCE [LARGE SCALE GENOMIC DNA]</scope>
    <source>
        <strain evidence="18">DSM 8809</strain>
    </source>
</reference>
<keyword evidence="5" id="KW-0597">Phosphoprotein</keyword>
<proteinExistence type="predicted"/>
<gene>
    <name evidence="17" type="ORF">A7L45_21585</name>
</gene>